<evidence type="ECO:0000313" key="2">
    <source>
        <dbReference type="EMBL" id="ODN76125.1"/>
    </source>
</evidence>
<evidence type="ECO:0000256" key="1">
    <source>
        <dbReference type="SAM" id="MobiDB-lite"/>
    </source>
</evidence>
<reference evidence="2 3" key="1">
    <citation type="submission" date="2016-06" db="EMBL/GenBank/DDBJ databases">
        <title>Evolution of pathogenesis and genome organization in the Tremellales.</title>
        <authorList>
            <person name="Cuomo C."/>
            <person name="Litvintseva A."/>
            <person name="Heitman J."/>
            <person name="Chen Y."/>
            <person name="Sun S."/>
            <person name="Springer D."/>
            <person name="Dromer F."/>
            <person name="Young S."/>
            <person name="Zeng Q."/>
            <person name="Chapman S."/>
            <person name="Gujja S."/>
            <person name="Saif S."/>
            <person name="Birren B."/>
        </authorList>
    </citation>
    <scope>NUCLEOTIDE SEQUENCE [LARGE SCALE GENOMIC DNA]</scope>
    <source>
        <strain evidence="2 3">CBS 6039</strain>
    </source>
</reference>
<name>A0A1E3HJ10_9TREE</name>
<dbReference type="EMBL" id="AWGJ01000009">
    <property type="protein sequence ID" value="ODN76125.1"/>
    <property type="molecule type" value="Genomic_DNA"/>
</dbReference>
<proteinExistence type="predicted"/>
<gene>
    <name evidence="2" type="ORF">L202_06055</name>
</gene>
<comment type="caution">
    <text evidence="2">The sequence shown here is derived from an EMBL/GenBank/DDBJ whole genome shotgun (WGS) entry which is preliminary data.</text>
</comment>
<dbReference type="GeneID" id="30157364"/>
<sequence length="413" mass="44352">MGWMAQWEGHGHPSITLCGIELSPGSFGDSSRPMHMKNNPSYLHIPYLAILAMASKNMSSAESTPVHTPPGPSRRPSTIAFEESCVLVDAYPLSMTDLEDGVKQRMSVAGAGEETWPKKSRSPRLSLTIPPALRKALPSPKLLVRPPRWSSSTPPYSTFTPTRSTPALPQPARLSSPSAESPIPIGARSQPTSPATGNPPVRSRNPSVAEGLHMLSEREENTGHVSPNPLSGETLSPVSPTTPCAQSVWLCSPPRRHPTPPSSAPPNSFVAPSQPPTTASTRKNRPIVVRAMSTGRLAREFDQDGRVVCMSNHSDRVLQNTAVVITEGQENQHAQTAPKLRRAQTEKPAARKNLPVPPLPASTDRLPRSSSTAGFDLAALQKEAGNLARPNVLAKRVSSGFRRISSSPQKIMA</sequence>
<feature type="compositionally biased region" description="Polar residues" evidence="1">
    <location>
        <begin position="223"/>
        <end position="245"/>
    </location>
</feature>
<feature type="compositionally biased region" description="Low complexity" evidence="1">
    <location>
        <begin position="150"/>
        <end position="166"/>
    </location>
</feature>
<feature type="region of interest" description="Disordered" evidence="1">
    <location>
        <begin position="138"/>
        <end position="206"/>
    </location>
</feature>
<dbReference type="AlphaFoldDB" id="A0A1E3HJ10"/>
<dbReference type="OrthoDB" id="2596969at2759"/>
<dbReference type="RefSeq" id="XP_018991656.1">
    <property type="nucleotide sequence ID" value="XM_019140505.1"/>
</dbReference>
<protein>
    <submittedName>
        <fullName evidence="2">Uncharacterized protein</fullName>
    </submittedName>
</protein>
<keyword evidence="3" id="KW-1185">Reference proteome</keyword>
<accession>A0A1E3HJ10</accession>
<organism evidence="2 3">
    <name type="scientific">Cryptococcus amylolentus CBS 6039</name>
    <dbReference type="NCBI Taxonomy" id="1295533"/>
    <lineage>
        <taxon>Eukaryota</taxon>
        <taxon>Fungi</taxon>
        <taxon>Dikarya</taxon>
        <taxon>Basidiomycota</taxon>
        <taxon>Agaricomycotina</taxon>
        <taxon>Tremellomycetes</taxon>
        <taxon>Tremellales</taxon>
        <taxon>Cryptococcaceae</taxon>
        <taxon>Cryptococcus</taxon>
    </lineage>
</organism>
<dbReference type="Proteomes" id="UP000094065">
    <property type="component" value="Unassembled WGS sequence"/>
</dbReference>
<evidence type="ECO:0000313" key="3">
    <source>
        <dbReference type="Proteomes" id="UP000094065"/>
    </source>
</evidence>
<feature type="region of interest" description="Disordered" evidence="1">
    <location>
        <begin position="218"/>
        <end position="283"/>
    </location>
</feature>
<feature type="region of interest" description="Disordered" evidence="1">
    <location>
        <begin position="328"/>
        <end position="370"/>
    </location>
</feature>